<name>A0ABW7BEN6_9ACTN</name>
<feature type="non-terminal residue" evidence="5">
    <location>
        <position position="1"/>
    </location>
</feature>
<protein>
    <submittedName>
        <fullName evidence="5">Amino acid adenylation domain-containing protein</fullName>
    </submittedName>
</protein>
<dbReference type="InterPro" id="IPR010071">
    <property type="entry name" value="AA_adenyl_dom"/>
</dbReference>
<dbReference type="InterPro" id="IPR009081">
    <property type="entry name" value="PP-bd_ACP"/>
</dbReference>
<dbReference type="Pfam" id="PF00501">
    <property type="entry name" value="AMP-binding"/>
    <property type="match status" value="1"/>
</dbReference>
<dbReference type="InterPro" id="IPR029058">
    <property type="entry name" value="AB_hydrolase_fold"/>
</dbReference>
<dbReference type="Pfam" id="PF00975">
    <property type="entry name" value="Thioesterase"/>
    <property type="match status" value="1"/>
</dbReference>
<evidence type="ECO:0000313" key="6">
    <source>
        <dbReference type="Proteomes" id="UP001604267"/>
    </source>
</evidence>
<comment type="caution">
    <text evidence="5">The sequence shown here is derived from an EMBL/GenBank/DDBJ whole genome shotgun (WGS) entry which is preliminary data.</text>
</comment>
<dbReference type="PANTHER" id="PTHR45527">
    <property type="entry name" value="NONRIBOSOMAL PEPTIDE SYNTHETASE"/>
    <property type="match status" value="1"/>
</dbReference>
<dbReference type="NCBIfam" id="TIGR01733">
    <property type="entry name" value="AA-adenyl-dom"/>
    <property type="match status" value="1"/>
</dbReference>
<proteinExistence type="predicted"/>
<dbReference type="SMART" id="SM00823">
    <property type="entry name" value="PKS_PP"/>
    <property type="match status" value="1"/>
</dbReference>
<dbReference type="PROSITE" id="PS00455">
    <property type="entry name" value="AMP_BINDING"/>
    <property type="match status" value="1"/>
</dbReference>
<dbReference type="Gene3D" id="3.40.50.1820">
    <property type="entry name" value="alpha/beta hydrolase"/>
    <property type="match status" value="1"/>
</dbReference>
<dbReference type="Pfam" id="PF13193">
    <property type="entry name" value="AMP-binding_C"/>
    <property type="match status" value="1"/>
</dbReference>
<dbReference type="Gene3D" id="1.10.1200.10">
    <property type="entry name" value="ACP-like"/>
    <property type="match status" value="1"/>
</dbReference>
<dbReference type="CDD" id="cd05930">
    <property type="entry name" value="A_NRPS"/>
    <property type="match status" value="1"/>
</dbReference>
<dbReference type="InterPro" id="IPR020845">
    <property type="entry name" value="AMP-binding_CS"/>
</dbReference>
<dbReference type="SUPFAM" id="SSF56801">
    <property type="entry name" value="Acetyl-CoA synthetase-like"/>
    <property type="match status" value="1"/>
</dbReference>
<sequence length="1158" mass="123140">GRAEFSATVPALRAEAPSGQGRAEFSATVPAPRAETPSGQGRAEFSATVPALRAETPSGQGRAEFSATVPALRAETPSGQGPAEFTATLPRWRAPHAGGPGTGTHRAPLPPGLTGALDRTARTLGTDLPALLLAAHARVLATLASEQGVVSGHVPARQGSAPRALRLTVAPSTWAGLVDAVGSAPHTTGPHDAVLDLSGLATGTPGAGPDAVVRFSWVRDGQGLTLHVTHDLGAFDGDHAGRLAGYQLAALRLLTEDPSARHDRQSLLSPEETGIQLYALAGPRVDAPAHTFVDLFRQRARQDPNAPAAAHGARTWTYRELDERSDRVARALAAAGAGAEDVVAVVMDRTLEWIASALGVLKAGAVYLPMSPDLPAERVAVQLDEAVCVLALTDDRGEALVRKACADLDHGPAVLTARHVEDASGHPLPEPPTLTQAAYIYFTSGSTGTPKGALCEHAGLVNHLHAKTDDMGLGAGPGQVVAQTASLGFDISLWQFAAPLSAGATVRIVDTDVLLDVSGFLDELVAGGVTVAQTVPAYLDVLLRHLERHPRDLGPLHTLSVTGEVLGHELVRRWFAAQPDVRLVNAYGATEVCDDTMHEVLDGVPEHGFVPLGRSLRNVNPYVLDHNLQLVPLGTTGEIAFSGVCVGRGYINDEDRTRQAFVPDPFRADTRMYRTGDFGRWLPDGRLQFLGRHDEQVQIRGYRIELGEIEHRLAAMPGVREAAVVSDGDPGAARVLTAFFTTDGTDPEPPDAAGARDFLAALLPDYMVPTYCHRLERLPLTPHGKVDKAALGELAGTLGHGGAARTAPATADERRLAVAWAEVLGVPLERIGTDDAFFALGGTSLAAARLIAHLGRHLTVADLVAHPVLADLARVLTRRRDGEPDRTRHSRLLHPLLEVRSPHHTLVCFPYAAGNAVNFRALAEELKYDGIAVYGAEPPGHDFAAPDEPLQDVPELARRARDEILDHVAGPVLLWGHCAGAATALETARLLQEAGRPVERVFLGAQLLPGAERLRSELADLAAVDRPTLLGRLRGGRAFVELDAYQPERAAVADRAYRHDLDTAHRHLIRLQEQPDPRRLAAPVDVVVARDDPQTADAARAAGAWRTLAEHVTLHQLDDGGHYFVGTRPALSAARVRAALSPEPASGRLPDLRERTHT</sequence>
<evidence type="ECO:0000256" key="1">
    <source>
        <dbReference type="ARBA" id="ARBA00022450"/>
    </source>
</evidence>
<dbReference type="Gene3D" id="3.40.50.980">
    <property type="match status" value="2"/>
</dbReference>
<dbReference type="InterPro" id="IPR001031">
    <property type="entry name" value="Thioesterase"/>
</dbReference>
<organism evidence="5 6">
    <name type="scientific">Streptomyces cinerochromogenes</name>
    <dbReference type="NCBI Taxonomy" id="66422"/>
    <lineage>
        <taxon>Bacteria</taxon>
        <taxon>Bacillati</taxon>
        <taxon>Actinomycetota</taxon>
        <taxon>Actinomycetes</taxon>
        <taxon>Kitasatosporales</taxon>
        <taxon>Streptomycetaceae</taxon>
        <taxon>Streptomyces</taxon>
    </lineage>
</organism>
<dbReference type="PROSITE" id="PS50075">
    <property type="entry name" value="CARRIER"/>
    <property type="match status" value="1"/>
</dbReference>
<gene>
    <name evidence="5" type="ORF">ACGFZB_35165</name>
</gene>
<evidence type="ECO:0000259" key="4">
    <source>
        <dbReference type="PROSITE" id="PS50075"/>
    </source>
</evidence>
<dbReference type="SUPFAM" id="SSF47336">
    <property type="entry name" value="ACP-like"/>
    <property type="match status" value="1"/>
</dbReference>
<reference evidence="5 6" key="1">
    <citation type="submission" date="2024-10" db="EMBL/GenBank/DDBJ databases">
        <title>The Natural Products Discovery Center: Release of the First 8490 Sequenced Strains for Exploring Actinobacteria Biosynthetic Diversity.</title>
        <authorList>
            <person name="Kalkreuter E."/>
            <person name="Kautsar S.A."/>
            <person name="Yang D."/>
            <person name="Bader C.D."/>
            <person name="Teijaro C.N."/>
            <person name="Fluegel L."/>
            <person name="Davis C.M."/>
            <person name="Simpson J.R."/>
            <person name="Lauterbach L."/>
            <person name="Steele A.D."/>
            <person name="Gui C."/>
            <person name="Meng S."/>
            <person name="Li G."/>
            <person name="Viehrig K."/>
            <person name="Ye F."/>
            <person name="Su P."/>
            <person name="Kiefer A.F."/>
            <person name="Nichols A."/>
            <person name="Cepeda A.J."/>
            <person name="Yan W."/>
            <person name="Fan B."/>
            <person name="Jiang Y."/>
            <person name="Adhikari A."/>
            <person name="Zheng C.-J."/>
            <person name="Schuster L."/>
            <person name="Cowan T.M."/>
            <person name="Smanski M.J."/>
            <person name="Chevrette M.G."/>
            <person name="De Carvalho L.P.S."/>
            <person name="Shen B."/>
        </authorList>
    </citation>
    <scope>NUCLEOTIDE SEQUENCE [LARGE SCALE GENOMIC DNA]</scope>
    <source>
        <strain evidence="5 6">NPDC048320</strain>
    </source>
</reference>
<dbReference type="InterPro" id="IPR045851">
    <property type="entry name" value="AMP-bd_C_sf"/>
</dbReference>
<dbReference type="PANTHER" id="PTHR45527:SF1">
    <property type="entry name" value="FATTY ACID SYNTHASE"/>
    <property type="match status" value="1"/>
</dbReference>
<dbReference type="Pfam" id="PF00550">
    <property type="entry name" value="PP-binding"/>
    <property type="match status" value="1"/>
</dbReference>
<dbReference type="RefSeq" id="WP_392823408.1">
    <property type="nucleotide sequence ID" value="NZ_JBICYV010000021.1"/>
</dbReference>
<dbReference type="Gene3D" id="3.30.559.30">
    <property type="entry name" value="Nonribosomal peptide synthetase, condensation domain"/>
    <property type="match status" value="1"/>
</dbReference>
<feature type="region of interest" description="Disordered" evidence="3">
    <location>
        <begin position="1"/>
        <end position="43"/>
    </location>
</feature>
<evidence type="ECO:0000256" key="3">
    <source>
        <dbReference type="SAM" id="MobiDB-lite"/>
    </source>
</evidence>
<accession>A0ABW7BEN6</accession>
<feature type="domain" description="Carrier" evidence="4">
    <location>
        <begin position="807"/>
        <end position="880"/>
    </location>
</feature>
<keyword evidence="1" id="KW-0596">Phosphopantetheine</keyword>
<dbReference type="InterPro" id="IPR020806">
    <property type="entry name" value="PKS_PP-bd"/>
</dbReference>
<evidence type="ECO:0000313" key="5">
    <source>
        <dbReference type="EMBL" id="MFG3015594.1"/>
    </source>
</evidence>
<keyword evidence="2" id="KW-0597">Phosphoprotein</keyword>
<dbReference type="Gene3D" id="3.30.300.30">
    <property type="match status" value="1"/>
</dbReference>
<dbReference type="Proteomes" id="UP001604267">
    <property type="component" value="Unassembled WGS sequence"/>
</dbReference>
<dbReference type="Gene3D" id="2.30.38.10">
    <property type="entry name" value="Luciferase, Domain 3"/>
    <property type="match status" value="1"/>
</dbReference>
<dbReference type="InterPro" id="IPR036736">
    <property type="entry name" value="ACP-like_sf"/>
</dbReference>
<dbReference type="SUPFAM" id="SSF52777">
    <property type="entry name" value="CoA-dependent acyltransferases"/>
    <property type="match status" value="1"/>
</dbReference>
<keyword evidence="6" id="KW-1185">Reference proteome</keyword>
<dbReference type="InterPro" id="IPR000873">
    <property type="entry name" value="AMP-dep_synth/lig_dom"/>
</dbReference>
<feature type="region of interest" description="Disordered" evidence="3">
    <location>
        <begin position="1139"/>
        <end position="1158"/>
    </location>
</feature>
<evidence type="ECO:0000256" key="2">
    <source>
        <dbReference type="ARBA" id="ARBA00022553"/>
    </source>
</evidence>
<dbReference type="SUPFAM" id="SSF53474">
    <property type="entry name" value="alpha/beta-Hydrolases"/>
    <property type="match status" value="1"/>
</dbReference>
<dbReference type="EMBL" id="JBICYV010000021">
    <property type="protein sequence ID" value="MFG3015594.1"/>
    <property type="molecule type" value="Genomic_DNA"/>
</dbReference>
<dbReference type="InterPro" id="IPR025110">
    <property type="entry name" value="AMP-bd_C"/>
</dbReference>